<gene>
    <name evidence="2" type="ORF">FNA46_10245</name>
</gene>
<accession>A0A549TB79</accession>
<evidence type="ECO:0000313" key="3">
    <source>
        <dbReference type="Proteomes" id="UP000316801"/>
    </source>
</evidence>
<proteinExistence type="predicted"/>
<evidence type="ECO:0000259" key="1">
    <source>
        <dbReference type="Pfam" id="PF06568"/>
    </source>
</evidence>
<keyword evidence="3" id="KW-1185">Reference proteome</keyword>
<protein>
    <submittedName>
        <fullName evidence="2">DUF1127 domain-containing protein</fullName>
    </submittedName>
</protein>
<dbReference type="Pfam" id="PF06568">
    <property type="entry name" value="YjiS-like"/>
    <property type="match status" value="1"/>
</dbReference>
<sequence>MSTTERMTSRAIAARRTPDLGLLTDVIAAATNVLRVFRNRKALNQLSELEDHQLADIGLTRRDVDIAMNQTGAFDDPFKLLPAHVRGKGRRRS</sequence>
<evidence type="ECO:0000313" key="2">
    <source>
        <dbReference type="EMBL" id="TRL39141.1"/>
    </source>
</evidence>
<dbReference type="RefSeq" id="WP_143125102.1">
    <property type="nucleotide sequence ID" value="NZ_VJMG01000023.1"/>
</dbReference>
<dbReference type="InterPro" id="IPR009506">
    <property type="entry name" value="YjiS-like"/>
</dbReference>
<name>A0A549TB79_9HYPH</name>
<dbReference type="AlphaFoldDB" id="A0A549TB79"/>
<organism evidence="2 3">
    <name type="scientific">Rhizobium straminoryzae</name>
    <dbReference type="NCBI Taxonomy" id="1387186"/>
    <lineage>
        <taxon>Bacteria</taxon>
        <taxon>Pseudomonadati</taxon>
        <taxon>Pseudomonadota</taxon>
        <taxon>Alphaproteobacteria</taxon>
        <taxon>Hyphomicrobiales</taxon>
        <taxon>Rhizobiaceae</taxon>
        <taxon>Rhizobium/Agrobacterium group</taxon>
        <taxon>Rhizobium</taxon>
    </lineage>
</organism>
<reference evidence="2 3" key="1">
    <citation type="submission" date="2019-07" db="EMBL/GenBank/DDBJ databases">
        <title>Ln-dependent methylotrophs.</title>
        <authorList>
            <person name="Tani A."/>
        </authorList>
    </citation>
    <scope>NUCLEOTIDE SEQUENCE [LARGE SCALE GENOMIC DNA]</scope>
    <source>
        <strain evidence="2 3">SM12</strain>
    </source>
</reference>
<dbReference type="EMBL" id="VJMG01000023">
    <property type="protein sequence ID" value="TRL39141.1"/>
    <property type="molecule type" value="Genomic_DNA"/>
</dbReference>
<comment type="caution">
    <text evidence="2">The sequence shown here is derived from an EMBL/GenBank/DDBJ whole genome shotgun (WGS) entry which is preliminary data.</text>
</comment>
<dbReference type="Proteomes" id="UP000316801">
    <property type="component" value="Unassembled WGS sequence"/>
</dbReference>
<feature type="domain" description="YjiS-like" evidence="1">
    <location>
        <begin position="38"/>
        <end position="64"/>
    </location>
</feature>